<dbReference type="InterPro" id="IPR036008">
    <property type="entry name" value="Aconitase_4Fe-4S_dom"/>
</dbReference>
<feature type="domain" description="Aconitase A/isopropylmalate dehydratase small subunit swivel" evidence="5">
    <location>
        <begin position="518"/>
        <end position="576"/>
    </location>
</feature>
<dbReference type="InterPro" id="IPR006250">
    <property type="entry name" value="Aconitase_put"/>
</dbReference>
<dbReference type="PRINTS" id="PR00415">
    <property type="entry name" value="ACONITASE"/>
</dbReference>
<keyword evidence="1" id="KW-0479">Metal-binding</keyword>
<feature type="domain" description="Aconitase/3-isopropylmalate dehydratase large subunit alpha/beta/alpha" evidence="4">
    <location>
        <begin position="285"/>
        <end position="405"/>
    </location>
</feature>
<dbReference type="SUPFAM" id="SSF53732">
    <property type="entry name" value="Aconitase iron-sulfur domain"/>
    <property type="match status" value="1"/>
</dbReference>
<reference evidence="6 7" key="1">
    <citation type="submission" date="2020-10" db="EMBL/GenBank/DDBJ databases">
        <title>Sequencing the genomes of 1000 actinobacteria strains.</title>
        <authorList>
            <person name="Klenk H.-P."/>
        </authorList>
    </citation>
    <scope>NUCLEOTIDE SEQUENCE [LARGE SCALE GENOMIC DNA]</scope>
    <source>
        <strain evidence="6 7">DSM 43173</strain>
    </source>
</reference>
<keyword evidence="6" id="KW-0456">Lyase</keyword>
<dbReference type="EMBL" id="JADBEK010000001">
    <property type="protein sequence ID" value="MBE1588348.1"/>
    <property type="molecule type" value="Genomic_DNA"/>
</dbReference>
<evidence type="ECO:0000259" key="4">
    <source>
        <dbReference type="Pfam" id="PF00330"/>
    </source>
</evidence>
<dbReference type="EC" id="4.2.1.3" evidence="6"/>
<dbReference type="InterPro" id="IPR001030">
    <property type="entry name" value="Acoase/IPM_deHydtase_lsu_aba"/>
</dbReference>
<proteinExistence type="predicted"/>
<protein>
    <submittedName>
        <fullName evidence="6">Aconitate hydratase</fullName>
        <ecNumber evidence="6">4.2.1.3</ecNumber>
    </submittedName>
</protein>
<dbReference type="PANTHER" id="PTHR43160:SF3">
    <property type="entry name" value="ACONITATE HYDRATASE, MITOCHONDRIAL"/>
    <property type="match status" value="1"/>
</dbReference>
<dbReference type="RefSeq" id="WP_318787169.1">
    <property type="nucleotide sequence ID" value="NZ_JADBEK010000001.1"/>
</dbReference>
<keyword evidence="7" id="KW-1185">Reference proteome</keyword>
<evidence type="ECO:0000256" key="1">
    <source>
        <dbReference type="ARBA" id="ARBA00022723"/>
    </source>
</evidence>
<accession>A0ABR9M608</accession>
<dbReference type="InterPro" id="IPR000573">
    <property type="entry name" value="AconitaseA/IPMdHydase_ssu_swvl"/>
</dbReference>
<keyword evidence="2" id="KW-0408">Iron</keyword>
<dbReference type="InterPro" id="IPR015931">
    <property type="entry name" value="Acnase/IPM_dHydase_lsu_aba_1/3"/>
</dbReference>
<dbReference type="NCBIfam" id="TIGR01342">
    <property type="entry name" value="acon_putative"/>
    <property type="match status" value="1"/>
</dbReference>
<dbReference type="InterPro" id="IPR050926">
    <property type="entry name" value="Aconitase/IPM_isomerase"/>
</dbReference>
<keyword evidence="3" id="KW-0411">Iron-sulfur</keyword>
<dbReference type="InterPro" id="IPR015928">
    <property type="entry name" value="Aconitase/3IPM_dehydase_swvl"/>
</dbReference>
<gene>
    <name evidence="6" type="ORF">H4W80_006606</name>
</gene>
<dbReference type="NCBIfam" id="NF005558">
    <property type="entry name" value="PRK07229.1"/>
    <property type="match status" value="1"/>
</dbReference>
<dbReference type="PANTHER" id="PTHR43160">
    <property type="entry name" value="ACONITATE HYDRATASE B"/>
    <property type="match status" value="1"/>
</dbReference>
<evidence type="ECO:0000313" key="7">
    <source>
        <dbReference type="Proteomes" id="UP000633509"/>
    </source>
</evidence>
<evidence type="ECO:0000313" key="6">
    <source>
        <dbReference type="EMBL" id="MBE1588348.1"/>
    </source>
</evidence>
<comment type="caution">
    <text evidence="6">The sequence shown here is derived from an EMBL/GenBank/DDBJ whole genome shotgun (WGS) entry which is preliminary data.</text>
</comment>
<dbReference type="SUPFAM" id="SSF52016">
    <property type="entry name" value="LeuD/IlvD-like"/>
    <property type="match status" value="1"/>
</dbReference>
<evidence type="ECO:0000259" key="5">
    <source>
        <dbReference type="Pfam" id="PF00694"/>
    </source>
</evidence>
<evidence type="ECO:0000256" key="2">
    <source>
        <dbReference type="ARBA" id="ARBA00023004"/>
    </source>
</evidence>
<organism evidence="6 7">
    <name type="scientific">Nonomuraea angiospora</name>
    <dbReference type="NCBI Taxonomy" id="46172"/>
    <lineage>
        <taxon>Bacteria</taxon>
        <taxon>Bacillati</taxon>
        <taxon>Actinomycetota</taxon>
        <taxon>Actinomycetes</taxon>
        <taxon>Streptosporangiales</taxon>
        <taxon>Streptosporangiaceae</taxon>
        <taxon>Nonomuraea</taxon>
    </lineage>
</organism>
<sequence>MNLAEKLISSHLTAGEMRPGEEIGLRVDQALIQDATGTMVMLELEALGLDRVRTEVAAQYVDHNLLQSDERNMADHLFLRSACRRYGIWYSPPGNGVSHPTHMQHFGVPGRTLAGADSHTCAAGSLGMLAIGVGGLEVAMAMAGQPLHVTMPRIWGIRLAGALPDWVSAKDVILELLRRHGVSGGVHKIIEYHGPGLGALSAMDRHVIANMGAELGATTSVFPSDARVLEFLDAQGRAGDYVELAADPDAGYDIGDEIDLSAVEPLIAGPGSPGNVLPVRQVVGEPVHQVVVGSSANPGLRDFAVVAEMLRGRQVHPQVSLEINPTSRQVLADLIKTGALTALIESGARIHQTGCLGCIGMGQAPAVGRNSLRTFPRNFPGRSGTHDDLVWLCSPETAAAAALTGTITDPRDLDLALPAIRQPRIASAVTTPLQRPLPIAEARQVTLVKADSIGSLPELDPLPDSLTLPVLLKVGDDVSTDEILPAGARALPYRSDIAALADFAFGQLDETYPRRARAAGPHTIVGGRNYGQGSSREHAAIVPRYLGLRVVIAKSFARIHWQNLANFGVLALEFTDEAGYDRIAQGDELRLDGLRKAVETGDEIDAGGVILRHRLSARQRAMVLAGGWIPEVRHADDR</sequence>
<dbReference type="Pfam" id="PF00694">
    <property type="entry name" value="Aconitase_C"/>
    <property type="match status" value="1"/>
</dbReference>
<evidence type="ECO:0000256" key="3">
    <source>
        <dbReference type="ARBA" id="ARBA00023014"/>
    </source>
</evidence>
<dbReference type="Proteomes" id="UP000633509">
    <property type="component" value="Unassembled WGS sequence"/>
</dbReference>
<dbReference type="Pfam" id="PF00330">
    <property type="entry name" value="Aconitase"/>
    <property type="match status" value="2"/>
</dbReference>
<name>A0ABR9M608_9ACTN</name>
<dbReference type="Gene3D" id="3.20.19.10">
    <property type="entry name" value="Aconitase, domain 4"/>
    <property type="match status" value="1"/>
</dbReference>
<feature type="domain" description="Aconitase/3-isopropylmalate dehydratase large subunit alpha/beta/alpha" evidence="4">
    <location>
        <begin position="6"/>
        <end position="284"/>
    </location>
</feature>
<dbReference type="GO" id="GO:0003994">
    <property type="term" value="F:aconitate hydratase activity"/>
    <property type="evidence" value="ECO:0007669"/>
    <property type="project" value="UniProtKB-EC"/>
</dbReference>
<dbReference type="Gene3D" id="3.30.499.10">
    <property type="entry name" value="Aconitase, domain 3"/>
    <property type="match status" value="2"/>
</dbReference>